<gene>
    <name evidence="2" type="ORF">SAMN05421856_107217</name>
</gene>
<evidence type="ECO:0000313" key="3">
    <source>
        <dbReference type="Proteomes" id="UP000199450"/>
    </source>
</evidence>
<dbReference type="AlphaFoldDB" id="A0A1H8BUC8"/>
<evidence type="ECO:0000313" key="2">
    <source>
        <dbReference type="EMBL" id="SEM86485.1"/>
    </source>
</evidence>
<protein>
    <submittedName>
        <fullName evidence="2">Uncharacterized protein</fullName>
    </submittedName>
</protein>
<feature type="compositionally biased region" description="Polar residues" evidence="1">
    <location>
        <begin position="59"/>
        <end position="70"/>
    </location>
</feature>
<proteinExistence type="predicted"/>
<keyword evidence="3" id="KW-1185">Reference proteome</keyword>
<reference evidence="3" key="1">
    <citation type="submission" date="2016-10" db="EMBL/GenBank/DDBJ databases">
        <authorList>
            <person name="Varghese N."/>
            <person name="Submissions S."/>
        </authorList>
    </citation>
    <scope>NUCLEOTIDE SEQUENCE [LARGE SCALE GENOMIC DNA]</scope>
    <source>
        <strain evidence="3">DSM 17453</strain>
    </source>
</reference>
<evidence type="ECO:0000256" key="1">
    <source>
        <dbReference type="SAM" id="MobiDB-lite"/>
    </source>
</evidence>
<dbReference type="EMBL" id="FOBV01000007">
    <property type="protein sequence ID" value="SEM86485.1"/>
    <property type="molecule type" value="Genomic_DNA"/>
</dbReference>
<dbReference type="Proteomes" id="UP000199450">
    <property type="component" value="Unassembled WGS sequence"/>
</dbReference>
<name>A0A1H8BUC8_9FLAO</name>
<accession>A0A1H8BUC8</accession>
<sequence>MKVSFCIIIFSNFADAIICVRDSNEKPTASEGNSAERGLVMNSPTRVSEWGEAERTSEGHAQSNVTISKV</sequence>
<dbReference type="STRING" id="295069.SAMN05421856_107217"/>
<feature type="region of interest" description="Disordered" evidence="1">
    <location>
        <begin position="25"/>
        <end position="70"/>
    </location>
</feature>
<organism evidence="2 3">
    <name type="scientific">Chryseobacterium taichungense</name>
    <dbReference type="NCBI Taxonomy" id="295069"/>
    <lineage>
        <taxon>Bacteria</taxon>
        <taxon>Pseudomonadati</taxon>
        <taxon>Bacteroidota</taxon>
        <taxon>Flavobacteriia</taxon>
        <taxon>Flavobacteriales</taxon>
        <taxon>Weeksellaceae</taxon>
        <taxon>Chryseobacterium group</taxon>
        <taxon>Chryseobacterium</taxon>
    </lineage>
</organism>